<dbReference type="InterPro" id="IPR053543">
    <property type="entry name" value="Bacterial_RT"/>
</dbReference>
<evidence type="ECO:0000256" key="8">
    <source>
        <dbReference type="ARBA" id="ARBA00034120"/>
    </source>
</evidence>
<dbReference type="PANTHER" id="PTHR34047:SF7">
    <property type="entry name" value="RNA-DIRECTED DNA POLYMERASE"/>
    <property type="match status" value="1"/>
</dbReference>
<comment type="similarity">
    <text evidence="8">Belongs to the bacterial reverse transcriptase family.</text>
</comment>
<gene>
    <name evidence="11" type="ORF">DQ70_01695</name>
    <name evidence="12" type="ORF">HZJ64_01315</name>
</gene>
<dbReference type="EMBL" id="AAAJWF010000001">
    <property type="protein sequence ID" value="EAC7479394.1"/>
    <property type="molecule type" value="Genomic_DNA"/>
</dbReference>
<dbReference type="PRINTS" id="PR00866">
    <property type="entry name" value="RNADNAPOLMS"/>
</dbReference>
<dbReference type="InterPro" id="IPR043502">
    <property type="entry name" value="DNA/RNA_pol_sf"/>
</dbReference>
<evidence type="ECO:0000256" key="2">
    <source>
        <dbReference type="ARBA" id="ARBA00022679"/>
    </source>
</evidence>
<proteinExistence type="inferred from homology"/>
<comment type="catalytic activity">
    <reaction evidence="9">
        <text>DNA(n) + a 2'-deoxyribonucleoside 5'-triphosphate = DNA(n+1) + diphosphate</text>
        <dbReference type="Rhea" id="RHEA:22508"/>
        <dbReference type="Rhea" id="RHEA-COMP:17339"/>
        <dbReference type="Rhea" id="RHEA-COMP:17340"/>
        <dbReference type="ChEBI" id="CHEBI:33019"/>
        <dbReference type="ChEBI" id="CHEBI:61560"/>
        <dbReference type="ChEBI" id="CHEBI:173112"/>
        <dbReference type="EC" id="2.7.7.49"/>
    </reaction>
</comment>
<dbReference type="SUPFAM" id="SSF56672">
    <property type="entry name" value="DNA/RNA polymerases"/>
    <property type="match status" value="1"/>
</dbReference>
<accession>A0A9P1TST2</accession>
<protein>
    <recommendedName>
        <fullName evidence="1">RNA-directed DNA polymerase</fullName>
        <ecNumber evidence="1">2.7.7.49</ecNumber>
    </recommendedName>
</protein>
<evidence type="ECO:0000313" key="13">
    <source>
        <dbReference type="Proteomes" id="UP000368512"/>
    </source>
</evidence>
<dbReference type="Proteomes" id="UP000544530">
    <property type="component" value="Unassembled WGS sequence"/>
</dbReference>
<dbReference type="Pfam" id="PF00078">
    <property type="entry name" value="RVT_1"/>
    <property type="match status" value="1"/>
</dbReference>
<keyword evidence="6 11" id="KW-0695">RNA-directed DNA polymerase</keyword>
<sequence>MKTLKNIEDRKDLADYLNIPIKRLTYILYIKRTENLYYSFEIPKKSGGVRNIDAPKSELKALQKKLAASLTKYQEILQKSKRKAPNISHGFEKGKSIISNAKIHRNKKIVYNLDLENFFESFHFGRVRGFFEKNKDFELSTEVATIIAQLSCFNGALPQGAPSSPIITNFICRIMDMRILKLAKNYKLDYTRYADDLTFSTNDKKFIDQIDYFLHKLTKEIEKAGFKLNKNKTNLNFKDSRQLVTGLVVNKKINVDRRYYKETRAMAHRLYKTGEFQIDDKNGTLNQLEGRFSFINQVQRYNNVIDSSKHDFNNLNAFEKQYQAFLFYKYFYANNKPHIVTEGKTDINYIKAALKKHHLEFPNLIVKKEDGEFDFRVAFLKRTNRLAYFLNIKKDGADTMKNICKYFFDIENNEVPNYLKTFKILTKQIASNPTILIFDNEISNNVKPVSKIIKYIKLKEDSRVMLTEKSYLNLEDSLYLLMNPLVKNKKECEIEDLFDEATLNHEINGKKFSREKNMDLNKYYSKERFSNFIYNEYREIDFSNFKPMLENLNFIIENYKNEK</sequence>
<evidence type="ECO:0000313" key="14">
    <source>
        <dbReference type="Proteomes" id="UP000544530"/>
    </source>
</evidence>
<dbReference type="NCBIfam" id="NF038237">
    <property type="entry name" value="retron_Ec67_fus"/>
    <property type="match status" value="1"/>
</dbReference>
<reference evidence="12 14" key="2">
    <citation type="submission" date="2020-06" db="EMBL/GenBank/DDBJ databases">
        <title>Two Listeria outbreaks in Switzerland in 2018 and 2020.</title>
        <authorList>
            <person name="Stevens M.J.A."/>
            <person name="Bloemberg G."/>
            <person name="Nusch-Inderbinnen M."/>
            <person name="Stephan R."/>
        </authorList>
    </citation>
    <scope>NUCLEOTIDE SEQUENCE [LARGE SCALE GENOMIC DNA]</scope>
    <source>
        <strain evidence="12 14">N18-0707</strain>
    </source>
</reference>
<keyword evidence="2" id="KW-0808">Transferase</keyword>
<dbReference type="EC" id="2.7.7.49" evidence="1"/>
<evidence type="ECO:0000313" key="11">
    <source>
        <dbReference type="EMBL" id="EAC7479394.1"/>
    </source>
</evidence>
<evidence type="ECO:0000256" key="9">
    <source>
        <dbReference type="ARBA" id="ARBA00048173"/>
    </source>
</evidence>
<dbReference type="RefSeq" id="WP_003726410.1">
    <property type="nucleotide sequence ID" value="NC_021827.1"/>
</dbReference>
<reference evidence="11 13" key="1">
    <citation type="submission" date="2018-06" db="EMBL/GenBank/DDBJ databases">
        <authorList>
            <consortium name="GenomeTrakr: Next Generation Sequencing Network for Food Pathogen Tracability"/>
        </authorList>
    </citation>
    <scope>NUCLEOTIDE SEQUENCE [LARGE SCALE GENOMIC DNA]</scope>
    <source>
        <strain evidence="11 13">CFSAN008042</strain>
    </source>
</reference>
<dbReference type="GO" id="GO:0003964">
    <property type="term" value="F:RNA-directed DNA polymerase activity"/>
    <property type="evidence" value="ECO:0007669"/>
    <property type="project" value="UniProtKB-KW"/>
</dbReference>
<dbReference type="PANTHER" id="PTHR34047">
    <property type="entry name" value="NUCLEAR INTRON MATURASE 1, MITOCHONDRIAL-RELATED"/>
    <property type="match status" value="1"/>
</dbReference>
<dbReference type="InterPro" id="IPR000123">
    <property type="entry name" value="Reverse_transcriptase_msDNA"/>
</dbReference>
<keyword evidence="5" id="KW-0460">Magnesium</keyword>
<evidence type="ECO:0000256" key="1">
    <source>
        <dbReference type="ARBA" id="ARBA00012493"/>
    </source>
</evidence>
<keyword evidence="4" id="KW-0479">Metal-binding</keyword>
<dbReference type="GO" id="GO:0051607">
    <property type="term" value="P:defense response to virus"/>
    <property type="evidence" value="ECO:0007669"/>
    <property type="project" value="UniProtKB-KW"/>
</dbReference>
<evidence type="ECO:0000256" key="3">
    <source>
        <dbReference type="ARBA" id="ARBA00022695"/>
    </source>
</evidence>
<dbReference type="InterPro" id="IPR000477">
    <property type="entry name" value="RT_dom"/>
</dbReference>
<dbReference type="PROSITE" id="PS50878">
    <property type="entry name" value="RT_POL"/>
    <property type="match status" value="1"/>
</dbReference>
<dbReference type="InterPro" id="IPR051083">
    <property type="entry name" value="GrpII_Intron_Splice-Mob/Def"/>
</dbReference>
<dbReference type="GO" id="GO:0003723">
    <property type="term" value="F:RNA binding"/>
    <property type="evidence" value="ECO:0007669"/>
    <property type="project" value="InterPro"/>
</dbReference>
<feature type="domain" description="Reverse transcriptase" evidence="10">
    <location>
        <begin position="33"/>
        <end position="249"/>
    </location>
</feature>
<name>A0A9P1TST2_LISMN</name>
<evidence type="ECO:0000259" key="10">
    <source>
        <dbReference type="PROSITE" id="PS50878"/>
    </source>
</evidence>
<dbReference type="EMBL" id="JACAVN010000001">
    <property type="protein sequence ID" value="NYA00455.1"/>
    <property type="molecule type" value="Genomic_DNA"/>
</dbReference>
<keyword evidence="3" id="KW-0548">Nucleotidyltransferase</keyword>
<evidence type="ECO:0000256" key="7">
    <source>
        <dbReference type="ARBA" id="ARBA00023118"/>
    </source>
</evidence>
<dbReference type="GO" id="GO:0046872">
    <property type="term" value="F:metal ion binding"/>
    <property type="evidence" value="ECO:0007669"/>
    <property type="project" value="UniProtKB-KW"/>
</dbReference>
<dbReference type="CDD" id="cd03487">
    <property type="entry name" value="RT_Bac_retron_II"/>
    <property type="match status" value="1"/>
</dbReference>
<evidence type="ECO:0000256" key="4">
    <source>
        <dbReference type="ARBA" id="ARBA00022723"/>
    </source>
</evidence>
<dbReference type="AlphaFoldDB" id="A0A9P1TST2"/>
<dbReference type="KEGG" id="lmv:Y193_11720"/>
<organism evidence="11 13">
    <name type="scientific">Listeria monocytogenes</name>
    <dbReference type="NCBI Taxonomy" id="1639"/>
    <lineage>
        <taxon>Bacteria</taxon>
        <taxon>Bacillati</taxon>
        <taxon>Bacillota</taxon>
        <taxon>Bacilli</taxon>
        <taxon>Bacillales</taxon>
        <taxon>Listeriaceae</taxon>
        <taxon>Listeria</taxon>
    </lineage>
</organism>
<evidence type="ECO:0000256" key="6">
    <source>
        <dbReference type="ARBA" id="ARBA00022918"/>
    </source>
</evidence>
<dbReference type="Proteomes" id="UP000368512">
    <property type="component" value="Unassembled WGS sequence"/>
</dbReference>
<keyword evidence="7" id="KW-0051">Antiviral defense</keyword>
<comment type="caution">
    <text evidence="11">The sequence shown here is derived from an EMBL/GenBank/DDBJ whole genome shotgun (WGS) entry which is preliminary data.</text>
</comment>
<evidence type="ECO:0000313" key="12">
    <source>
        <dbReference type="EMBL" id="NYA00455.1"/>
    </source>
</evidence>
<evidence type="ECO:0000256" key="5">
    <source>
        <dbReference type="ARBA" id="ARBA00022842"/>
    </source>
</evidence>